<evidence type="ECO:0000313" key="1">
    <source>
        <dbReference type="EMBL" id="BDU00450.1"/>
    </source>
</evidence>
<dbReference type="EMBL" id="AP026978">
    <property type="protein sequence ID" value="BDU00450.1"/>
    <property type="molecule type" value="Genomic_DNA"/>
</dbReference>
<sequence length="243" mass="26025">MAVELFPEGWNAPWSIPARGTAEFAFTARGCDTLHVRVAVRPAGSSALTMSVRADGGRLVELSDAPVELFDGADTKNPAGTAFVEDESHGVHRIFIELNRAGRQWIFSVDNTGDAPVSMNAVAAGTDDEAMRPWIAVSQEFRIAESCERSIPSGVSVHFCNWGTGTLVIDQDNAPGAEGKYMLENVDPDRVEPGGTGTLTWAIVTEDGASARQTIKCNDPDTSHTLIRLAADAPYSPDRRLGP</sequence>
<evidence type="ECO:0000313" key="2">
    <source>
        <dbReference type="Proteomes" id="UP001317870"/>
    </source>
</evidence>
<proteinExistence type="predicted"/>
<dbReference type="RefSeq" id="WP_281873290.1">
    <property type="nucleotide sequence ID" value="NZ_AP026978.1"/>
</dbReference>
<keyword evidence="2" id="KW-1185">Reference proteome</keyword>
<gene>
    <name evidence="1" type="ORF">IFM12276_34780</name>
</gene>
<reference evidence="1 2" key="1">
    <citation type="submission" date="2022-11" db="EMBL/GenBank/DDBJ databases">
        <title>Genome Sequencing of Nocardia sp. ON39_IFM12276 and assembly.</title>
        <authorList>
            <person name="Shimojima M."/>
            <person name="Toyokawa M."/>
            <person name="Uesaka K."/>
        </authorList>
    </citation>
    <scope>NUCLEOTIDE SEQUENCE [LARGE SCALE GENOMIC DNA]</scope>
    <source>
        <strain evidence="1 2">IFM 12276</strain>
    </source>
</reference>
<name>A0ABN6U5M0_9NOCA</name>
<dbReference type="Proteomes" id="UP001317870">
    <property type="component" value="Chromosome"/>
</dbReference>
<accession>A0ABN6U5M0</accession>
<organism evidence="1 2">
    <name type="scientific">Nocardia sputorum</name>
    <dbReference type="NCBI Taxonomy" id="2984338"/>
    <lineage>
        <taxon>Bacteria</taxon>
        <taxon>Bacillati</taxon>
        <taxon>Actinomycetota</taxon>
        <taxon>Actinomycetes</taxon>
        <taxon>Mycobacteriales</taxon>
        <taxon>Nocardiaceae</taxon>
        <taxon>Nocardia</taxon>
    </lineage>
</organism>
<protein>
    <submittedName>
        <fullName evidence="1">Uncharacterized protein</fullName>
    </submittedName>
</protein>